<proteinExistence type="inferred from homology"/>
<feature type="modified residue" description="O-(phosphoribosyl dephospho-coenzyme A)serine" evidence="4 5">
    <location>
        <position position="17"/>
    </location>
</feature>
<evidence type="ECO:0000256" key="5">
    <source>
        <dbReference type="PIRSR" id="PIRSR002736-50"/>
    </source>
</evidence>
<dbReference type="InterPro" id="IPR023439">
    <property type="entry name" value="Mal_deCO2ase/Cit_lyase_ACP"/>
</dbReference>
<evidence type="ECO:0000256" key="4">
    <source>
        <dbReference type="HAMAP-Rule" id="MF_00805"/>
    </source>
</evidence>
<dbReference type="GO" id="GO:0005737">
    <property type="term" value="C:cytoplasm"/>
    <property type="evidence" value="ECO:0007669"/>
    <property type="project" value="UniProtKB-SubCell"/>
</dbReference>
<organism evidence="6 7">
    <name type="scientific">Enterococcus faecalis TX4248</name>
    <dbReference type="NCBI Taxonomy" id="749495"/>
    <lineage>
        <taxon>Bacteria</taxon>
        <taxon>Bacillati</taxon>
        <taxon>Bacillota</taxon>
        <taxon>Bacilli</taxon>
        <taxon>Lactobacillales</taxon>
        <taxon>Enterococcaceae</taxon>
        <taxon>Enterococcus</taxon>
    </lineage>
</organism>
<dbReference type="InterPro" id="IPR006495">
    <property type="entry name" value="CitD"/>
</dbReference>
<evidence type="ECO:0000256" key="2">
    <source>
        <dbReference type="ARBA" id="ARBA00022490"/>
    </source>
</evidence>
<comment type="caution">
    <text evidence="6">The sequence shown here is derived from an EMBL/GenBank/DDBJ whole genome shotgun (WGS) entry which is preliminary data.</text>
</comment>
<evidence type="ECO:0000256" key="3">
    <source>
        <dbReference type="ARBA" id="ARBA00022553"/>
    </source>
</evidence>
<keyword evidence="6" id="KW-0456">Lyase</keyword>
<dbReference type="NCBIfam" id="NF009726">
    <property type="entry name" value="PRK13253.1"/>
    <property type="match status" value="1"/>
</dbReference>
<accession>A0A125W7H1</accession>
<dbReference type="Proteomes" id="UP000004846">
    <property type="component" value="Unassembled WGS sequence"/>
</dbReference>
<sequence>MKKVKIIKNATAGTVESSDIMITVQPIESTENTIELESSVEKQFGNQIRQVITTTLEHLDVQGVAVKAIDKGALDCTIKARMITVLHRGAEKETYDWKELDSWNV</sequence>
<comment type="subunit">
    <text evidence="4">Oligomer with a subunit composition of (alpha,beta,gamma)6.</text>
</comment>
<comment type="similarity">
    <text evidence="4">Belongs to the CitD family.</text>
</comment>
<reference evidence="6 7" key="1">
    <citation type="submission" date="2010-07" db="EMBL/GenBank/DDBJ databases">
        <authorList>
            <person name="Sid Ahmed O."/>
        </authorList>
    </citation>
    <scope>NUCLEOTIDE SEQUENCE [LARGE SCALE GENOMIC DNA]</scope>
    <source>
        <strain evidence="6 7">TX4248</strain>
    </source>
</reference>
<comment type="subcellular location">
    <subcellularLocation>
        <location evidence="1 4">Cytoplasm</location>
    </subcellularLocation>
</comment>
<dbReference type="EMBL" id="AEBR01000029">
    <property type="protein sequence ID" value="EFM83261.1"/>
    <property type="molecule type" value="Genomic_DNA"/>
</dbReference>
<evidence type="ECO:0000256" key="1">
    <source>
        <dbReference type="ARBA" id="ARBA00004496"/>
    </source>
</evidence>
<keyword evidence="3 4" id="KW-0597">Phosphoprotein</keyword>
<dbReference type="NCBIfam" id="TIGR01608">
    <property type="entry name" value="citD"/>
    <property type="match status" value="1"/>
</dbReference>
<comment type="function">
    <text evidence="4">Covalent carrier of the coenzyme of citrate lyase.</text>
</comment>
<protein>
    <recommendedName>
        <fullName evidence="4">Citrate lyase acyl carrier protein</fullName>
    </recommendedName>
    <alternativeName>
        <fullName evidence="4">Citrate lyase gamma chain</fullName>
    </alternativeName>
</protein>
<gene>
    <name evidence="4 6" type="primary">citD</name>
    <name evidence="6" type="ORF">HMPREF9498_01032</name>
</gene>
<dbReference type="GO" id="GO:0016829">
    <property type="term" value="F:lyase activity"/>
    <property type="evidence" value="ECO:0007669"/>
    <property type="project" value="UniProtKB-KW"/>
</dbReference>
<dbReference type="HOGENOM" id="CLU_158489_0_0_9"/>
<dbReference type="AlphaFoldDB" id="A0A125W7H1"/>
<dbReference type="PIRSF" id="PIRSF002736">
    <property type="entry name" value="Citrt_lyas_gamma"/>
    <property type="match status" value="1"/>
</dbReference>
<name>A0A125W7H1_ENTFL</name>
<evidence type="ECO:0000313" key="7">
    <source>
        <dbReference type="Proteomes" id="UP000004846"/>
    </source>
</evidence>
<keyword evidence="2 4" id="KW-0963">Cytoplasm</keyword>
<dbReference type="Pfam" id="PF06857">
    <property type="entry name" value="ACP"/>
    <property type="match status" value="1"/>
</dbReference>
<dbReference type="HAMAP" id="MF_00805">
    <property type="entry name" value="CitD"/>
    <property type="match status" value="1"/>
</dbReference>
<evidence type="ECO:0000313" key="6">
    <source>
        <dbReference type="EMBL" id="EFM83261.1"/>
    </source>
</evidence>